<dbReference type="PROSITE" id="PS00028">
    <property type="entry name" value="ZINC_FINGER_C2H2_1"/>
    <property type="match status" value="5"/>
</dbReference>
<feature type="domain" description="C2H2-type" evidence="12">
    <location>
        <begin position="353"/>
        <end position="380"/>
    </location>
</feature>
<feature type="compositionally biased region" description="Polar residues" evidence="11">
    <location>
        <begin position="1695"/>
        <end position="1711"/>
    </location>
</feature>
<feature type="region of interest" description="Disordered" evidence="11">
    <location>
        <begin position="602"/>
        <end position="665"/>
    </location>
</feature>
<keyword evidence="8" id="KW-0804">Transcription</keyword>
<keyword evidence="14" id="KW-1185">Reference proteome</keyword>
<evidence type="ECO:0000256" key="11">
    <source>
        <dbReference type="SAM" id="MobiDB-lite"/>
    </source>
</evidence>
<evidence type="ECO:0000259" key="12">
    <source>
        <dbReference type="PROSITE" id="PS50157"/>
    </source>
</evidence>
<feature type="domain" description="C2H2-type" evidence="12">
    <location>
        <begin position="381"/>
        <end position="409"/>
    </location>
</feature>
<feature type="region of interest" description="Disordered" evidence="11">
    <location>
        <begin position="1339"/>
        <end position="1412"/>
    </location>
</feature>
<dbReference type="SUPFAM" id="SSF57667">
    <property type="entry name" value="beta-beta-alpha zinc fingers"/>
    <property type="match status" value="2"/>
</dbReference>
<sequence>MSLAQNHDETFAKEIDSPHSEALTTNTRPLETDKNKLGFSSSKDTESASSSSQNDQLSPNNSKADNISDFSPFGISEAQASSVSEVANTNSNTEVKTKLVRFKRKPSRYKDCLLEVPTKLTTFKKLAPYSGLRIQLKKNKANKSGLPTGNNNSKNKPSNQKVKKSSTPSTPVFCAETEGPSVSFDEEGNFRFKVCKEHTVKTKSNGMTSFKCDVCDILFPRSFSLRRHYERIHINPRFIKNKGKKDQEIVDKLLAEENVSDHHSKSFPTSTEKRSSPDASEDSSYFLYACKLCTRQHIFFKARHELRLHHQEKHSTVMPKVFDAFKCESCDRCYSTRHELQRHKRSHSGERPYACRFCAKRFPTSTNARRHERTHTGDRPHICKVCNKGFIQKTDMVKHLRAIHKMKVTKTKAERAGKKVASLTVHRKPITTIPHQPQKDRNKFEENIDFAAYLKLDQFEKGSLMGGTTMEVVSQSNIAKKKEDICKQSTVQNASDGNLDSKPVSENNVAVGADGRPARSQKCAECSKSFTSQVNLRRHFRLKHERNQVIRSALPVSMVVDKYKIQDDAERDSVMNGNVANHSCGKEAKDIQSLAVDNPIGKSGSKAAVGSTEATTALTSKDNEPIDKNESSNATSLCVPPQSPPSKNVSIELDRQGKFENVKQTKRQWSKLGKILERLSNKNKSSDENVAQCSKTSHVKPNDQRAVSSHRRKQLVPSRPFTEDFDKNVVLSTNSKYKLLPTKSFDSQKHDTRFSSKEKNLAYPRRSSLRKSIAEAIPVNSMADVQMPSKLDPLKQIQRFCELNPIQPFSGNTQLETSPYKKSFPGKTFTPQERSGIYTIADFKSDRQIIEHKGNLHKAIYPRSPYLGNIPVSNPSGSKSFLDECWTSKMNYIENASAKSLVGQKSYVANKHLPHTSFSDRYPSKMFLPCSPSVTAENINHSPAPPTTLDVKRKGYVAYADAPLDLRHPSRKPLTDYVVTQNGVLDFSKKTRQNLVHAEKTQNCLQEDTGFHDPITTIAENVKSPSINGFTPERYNVPAPGNTDKINYGGFNSGHIGYNFPGAQPCSRPSLKFHNVEFNKGRQVLGAGTAGRPATKYNPNVQWNTNMPSHYLSRNNTAYVNDGKKINVASSYAHEHRHIGRNGNHTYGGYPRLDKPSVSHKHIQHEHGFRRHRHNYHCSHYGHARASFLPPKHFPSNYSRRKNYASSSTHLATDHTNNYLGYKPIFSQKQKKRSKECKRAARDLLSTEKSNFNGRNAGSSQIFSMTISSGQTEEDVMKRCIEKAQNELKLHSASSYSKVENNMPEKAKQECVLLEYSSVSTSSLPQLYDTDVEHSHVSVNSPLLPFTPPRYISDNKESAPDTPASLNRSKLTMTPGFDTNGDDSSHEGEASPDTMKSDSFSKLETHSNDASDEVASNAFINCEYNEDKGCSTEHPNTLKTDSHPFTPGNGQENIEYQDTKYDAQTWSVTQAQNNHSEDKYVKELKSNEPLKLNPERPKECKVGNAVIKKDDDNESMVQCNTALPDMLIKETNLSTALNEPAIKETNLCKGSLPCEENMRETDRDRVASDPDPSDPDPSDPDPDGDKEDILSSPHFNQLTVSDSKPNNSEELETPRKFVQKLKLRAVKSQEKDGAFAKQWTLVGMNQNIANNDPLSPILENSEIFSDTMLKTKLKDRSGDSEASDENEEKFEAGSKLQSLPTLSGPQVQFESLTKEKNVQEIKENADKTNDVKLSQGVDLDDIHASPKPDEKRKSKRIKTRQAANAEKEKQACKKRSFVIELSDDDICAAVNALDTNLACSLHEKSVKQETCTNSDKDLLPGEKGSKTTDLHQGSPLTQVSASTKFDLKTVDSLQLDGIDLLTIDFPEVQNTVDTFDCKSKSEHMSLMEFQNDHQKQVTLATNNGKSLIKPKDDLVETNQESYSVDIVPPMRDHTYAISERKLRKQSDNPRLKDNIDSPNLRMQTRSFVCDRTKVKASKSNINPESSHMVKPTRRTFTVKGMRRPLGLPASTKCSGFSNLPRKVETQHMLPPVPSEQKRSQSSMGKCEPPPKRRSIRQYSKNFVVTSG</sequence>
<dbReference type="SMART" id="SM00355">
    <property type="entry name" value="ZnF_C2H2"/>
    <property type="match status" value="6"/>
</dbReference>
<feature type="compositionally biased region" description="Basic and acidic residues" evidence="11">
    <location>
        <begin position="1814"/>
        <end position="1829"/>
    </location>
</feature>
<feature type="domain" description="C2H2-type" evidence="12">
    <location>
        <begin position="325"/>
        <end position="352"/>
    </location>
</feature>
<feature type="region of interest" description="Disordered" evidence="11">
    <location>
        <begin position="1672"/>
        <end position="1767"/>
    </location>
</feature>
<feature type="region of interest" description="Disordered" evidence="11">
    <location>
        <begin position="261"/>
        <end position="280"/>
    </location>
</feature>
<feature type="region of interest" description="Disordered" evidence="11">
    <location>
        <begin position="1429"/>
        <end position="1453"/>
    </location>
</feature>
<comment type="subcellular location">
    <subcellularLocation>
        <location evidence="1">Nucleus</location>
    </subcellularLocation>
</comment>
<feature type="compositionally biased region" description="Low complexity" evidence="11">
    <location>
        <begin position="150"/>
        <end position="160"/>
    </location>
</feature>
<feature type="compositionally biased region" description="Polar residues" evidence="11">
    <location>
        <begin position="1593"/>
        <end position="1608"/>
    </location>
</feature>
<evidence type="ECO:0000256" key="3">
    <source>
        <dbReference type="ARBA" id="ARBA00022737"/>
    </source>
</evidence>
<dbReference type="PANTHER" id="PTHR16515">
    <property type="entry name" value="PR DOMAIN ZINC FINGER PROTEIN"/>
    <property type="match status" value="1"/>
</dbReference>
<dbReference type="InterPro" id="IPR050331">
    <property type="entry name" value="Zinc_finger"/>
</dbReference>
<accession>A0ABP0GFX2</accession>
<evidence type="ECO:0000256" key="6">
    <source>
        <dbReference type="ARBA" id="ARBA00023015"/>
    </source>
</evidence>
<dbReference type="EMBL" id="CAWYQH010000119">
    <property type="protein sequence ID" value="CAK8690505.1"/>
    <property type="molecule type" value="Genomic_DNA"/>
</dbReference>
<proteinExistence type="predicted"/>
<dbReference type="InterPro" id="IPR041697">
    <property type="entry name" value="Znf-C2H2_11"/>
</dbReference>
<feature type="region of interest" description="Disordered" evidence="11">
    <location>
        <begin position="1"/>
        <end position="71"/>
    </location>
</feature>
<keyword evidence="5" id="KW-0862">Zinc</keyword>
<evidence type="ECO:0000313" key="14">
    <source>
        <dbReference type="Proteomes" id="UP001642483"/>
    </source>
</evidence>
<dbReference type="InterPro" id="IPR036236">
    <property type="entry name" value="Znf_C2H2_sf"/>
</dbReference>
<gene>
    <name evidence="13" type="ORF">CVLEPA_LOCUS23119</name>
</gene>
<feature type="compositionally biased region" description="Basic and acidic residues" evidence="11">
    <location>
        <begin position="1383"/>
        <end position="1409"/>
    </location>
</feature>
<reference evidence="13 14" key="1">
    <citation type="submission" date="2024-02" db="EMBL/GenBank/DDBJ databases">
        <authorList>
            <person name="Daric V."/>
            <person name="Darras S."/>
        </authorList>
    </citation>
    <scope>NUCLEOTIDE SEQUENCE [LARGE SCALE GENOMIC DNA]</scope>
</reference>
<feature type="region of interest" description="Disordered" evidence="11">
    <location>
        <begin position="2023"/>
        <end position="2067"/>
    </location>
</feature>
<evidence type="ECO:0000256" key="1">
    <source>
        <dbReference type="ARBA" id="ARBA00004123"/>
    </source>
</evidence>
<evidence type="ECO:0000256" key="9">
    <source>
        <dbReference type="ARBA" id="ARBA00023242"/>
    </source>
</evidence>
<name>A0ABP0GFX2_CLALP</name>
<feature type="region of interest" description="Disordered" evidence="11">
    <location>
        <begin position="1553"/>
        <end position="1615"/>
    </location>
</feature>
<feature type="region of interest" description="Disordered" evidence="11">
    <location>
        <begin position="137"/>
        <end position="171"/>
    </location>
</feature>
<feature type="compositionally biased region" description="Low complexity" evidence="11">
    <location>
        <begin position="47"/>
        <end position="62"/>
    </location>
</feature>
<keyword evidence="9" id="KW-0539">Nucleus</keyword>
<dbReference type="PANTHER" id="PTHR16515:SF49">
    <property type="entry name" value="GASTRULA ZINC FINGER PROTEIN XLCGF49.1-LIKE-RELATED"/>
    <property type="match status" value="1"/>
</dbReference>
<feature type="region of interest" description="Disordered" evidence="11">
    <location>
        <begin position="680"/>
        <end position="715"/>
    </location>
</feature>
<comment type="caution">
    <text evidence="13">The sequence shown here is derived from an EMBL/GenBank/DDBJ whole genome shotgun (WGS) entry which is preliminary data.</text>
</comment>
<evidence type="ECO:0000256" key="2">
    <source>
        <dbReference type="ARBA" id="ARBA00022723"/>
    </source>
</evidence>
<keyword evidence="3" id="KW-0677">Repeat</keyword>
<feature type="region of interest" description="Disordered" evidence="11">
    <location>
        <begin position="1810"/>
        <end position="1835"/>
    </location>
</feature>
<dbReference type="PROSITE" id="PS50157">
    <property type="entry name" value="ZINC_FINGER_C2H2_2"/>
    <property type="match status" value="5"/>
</dbReference>
<feature type="domain" description="C2H2-type" evidence="12">
    <location>
        <begin position="521"/>
        <end position="549"/>
    </location>
</feature>
<evidence type="ECO:0000313" key="13">
    <source>
        <dbReference type="EMBL" id="CAK8690505.1"/>
    </source>
</evidence>
<dbReference type="Proteomes" id="UP001642483">
    <property type="component" value="Unassembled WGS sequence"/>
</dbReference>
<evidence type="ECO:0000256" key="5">
    <source>
        <dbReference type="ARBA" id="ARBA00022833"/>
    </source>
</evidence>
<feature type="compositionally biased region" description="Basic and acidic residues" evidence="11">
    <location>
        <begin position="1712"/>
        <end position="1730"/>
    </location>
</feature>
<dbReference type="Gene3D" id="3.30.160.60">
    <property type="entry name" value="Classic Zinc Finger"/>
    <property type="match status" value="4"/>
</dbReference>
<dbReference type="Pfam" id="PF16622">
    <property type="entry name" value="zf-C2H2_11"/>
    <property type="match status" value="1"/>
</dbReference>
<dbReference type="InterPro" id="IPR013087">
    <property type="entry name" value="Znf_C2H2_type"/>
</dbReference>
<feature type="compositionally biased region" description="Basic and acidic residues" evidence="11">
    <location>
        <begin position="1740"/>
        <end position="1752"/>
    </location>
</feature>
<protein>
    <recommendedName>
        <fullName evidence="12">C2H2-type domain-containing protein</fullName>
    </recommendedName>
</protein>
<feature type="compositionally biased region" description="Basic and acidic residues" evidence="11">
    <location>
        <begin position="621"/>
        <end position="630"/>
    </location>
</feature>
<evidence type="ECO:0000256" key="8">
    <source>
        <dbReference type="ARBA" id="ARBA00023163"/>
    </source>
</evidence>
<evidence type="ECO:0000256" key="7">
    <source>
        <dbReference type="ARBA" id="ARBA00023125"/>
    </source>
</evidence>
<feature type="compositionally biased region" description="Basic and acidic residues" evidence="11">
    <location>
        <begin position="652"/>
        <end position="663"/>
    </location>
</feature>
<feature type="compositionally biased region" description="Polar residues" evidence="11">
    <location>
        <begin position="2056"/>
        <end position="2067"/>
    </location>
</feature>
<keyword evidence="4 10" id="KW-0863">Zinc-finger</keyword>
<feature type="compositionally biased region" description="Basic and acidic residues" evidence="11">
    <location>
        <begin position="1556"/>
        <end position="1568"/>
    </location>
</feature>
<feature type="compositionally biased region" description="Acidic residues" evidence="11">
    <location>
        <begin position="1571"/>
        <end position="1586"/>
    </location>
</feature>
<organism evidence="13 14">
    <name type="scientific">Clavelina lepadiformis</name>
    <name type="common">Light-bulb sea squirt</name>
    <name type="synonym">Ascidia lepadiformis</name>
    <dbReference type="NCBI Taxonomy" id="159417"/>
    <lineage>
        <taxon>Eukaryota</taxon>
        <taxon>Metazoa</taxon>
        <taxon>Chordata</taxon>
        <taxon>Tunicata</taxon>
        <taxon>Ascidiacea</taxon>
        <taxon>Aplousobranchia</taxon>
        <taxon>Clavelinidae</taxon>
        <taxon>Clavelina</taxon>
    </lineage>
</organism>
<keyword evidence="7" id="KW-0238">DNA-binding</keyword>
<evidence type="ECO:0000256" key="4">
    <source>
        <dbReference type="ARBA" id="ARBA00022771"/>
    </source>
</evidence>
<feature type="compositionally biased region" description="Basic and acidic residues" evidence="11">
    <location>
        <begin position="1"/>
        <end position="19"/>
    </location>
</feature>
<evidence type="ECO:0000256" key="10">
    <source>
        <dbReference type="PROSITE-ProRule" id="PRU00042"/>
    </source>
</evidence>
<keyword evidence="2" id="KW-0479">Metal-binding</keyword>
<feature type="domain" description="C2H2-type" evidence="12">
    <location>
        <begin position="210"/>
        <end position="238"/>
    </location>
</feature>
<keyword evidence="6" id="KW-0805">Transcription regulation</keyword>